<dbReference type="PANTHER" id="PTHR37953">
    <property type="entry name" value="UPF0127 PROTEIN MJ1496"/>
    <property type="match status" value="1"/>
</dbReference>
<keyword evidence="2" id="KW-1185">Reference proteome</keyword>
<dbReference type="Gene3D" id="2.60.120.1140">
    <property type="entry name" value="Protein of unknown function DUF192"/>
    <property type="match status" value="1"/>
</dbReference>
<sequence>MNMYKDDLLFAHDIQVARTFFQRLRGLTGVRRLSAHAGMYFDHCNAVHTFFMKMPIDVLFLNRNNEVIKIVECVSPRKFCYCKGAVKTLELQGGAVRRMGIECSDHLQFVDPCVRTPIARELSFR</sequence>
<evidence type="ECO:0000313" key="1">
    <source>
        <dbReference type="EMBL" id="KUO96720.1"/>
    </source>
</evidence>
<accession>A0A101XSI3</accession>
<dbReference type="InterPro" id="IPR038695">
    <property type="entry name" value="Saro_0823-like_sf"/>
</dbReference>
<dbReference type="InterPro" id="IPR003795">
    <property type="entry name" value="DUF192"/>
</dbReference>
<dbReference type="Pfam" id="PF02643">
    <property type="entry name" value="DUF192"/>
    <property type="match status" value="1"/>
</dbReference>
<dbReference type="Proteomes" id="UP000053557">
    <property type="component" value="Unassembled WGS sequence"/>
</dbReference>
<proteinExistence type="predicted"/>
<dbReference type="EMBL" id="LPVJ01000009">
    <property type="protein sequence ID" value="KUO96720.1"/>
    <property type="molecule type" value="Genomic_DNA"/>
</dbReference>
<organism evidence="1 2">
    <name type="scientific">Ferroacidibacillus organovorans</name>
    <dbReference type="NCBI Taxonomy" id="1765683"/>
    <lineage>
        <taxon>Bacteria</taxon>
        <taxon>Bacillati</taxon>
        <taxon>Bacillota</taxon>
        <taxon>Bacilli</taxon>
        <taxon>Bacillales</taxon>
        <taxon>Alicyclobacillaceae</taxon>
        <taxon>Ferroacidibacillus</taxon>
    </lineage>
</organism>
<evidence type="ECO:0008006" key="3">
    <source>
        <dbReference type="Google" id="ProtNLM"/>
    </source>
</evidence>
<protein>
    <recommendedName>
        <fullName evidence="3">DUF192 domain-containing protein</fullName>
    </recommendedName>
</protein>
<gene>
    <name evidence="1" type="ORF">ATW55_07815</name>
</gene>
<comment type="caution">
    <text evidence="1">The sequence shown here is derived from an EMBL/GenBank/DDBJ whole genome shotgun (WGS) entry which is preliminary data.</text>
</comment>
<evidence type="ECO:0000313" key="2">
    <source>
        <dbReference type="Proteomes" id="UP000053557"/>
    </source>
</evidence>
<reference evidence="1 2" key="1">
    <citation type="submission" date="2015-12" db="EMBL/GenBank/DDBJ databases">
        <title>Draft genome sequence of Acidibacillus ferrooxidans ITV001, isolated from a chalcopyrite acid mine drainage site in Brazil.</title>
        <authorList>
            <person name="Dall'Agnol H."/>
            <person name="Nancucheo I."/>
            <person name="Johnson B."/>
            <person name="Oliveira R."/>
            <person name="Leite L."/>
            <person name="Pylro V."/>
            <person name="Nunes G.L."/>
            <person name="Tzotzos G."/>
            <person name="Fernandes G.R."/>
            <person name="Dutra J."/>
            <person name="Orellana S.C."/>
            <person name="Oliveira G."/>
        </authorList>
    </citation>
    <scope>NUCLEOTIDE SEQUENCE [LARGE SCALE GENOMIC DNA]</scope>
    <source>
        <strain evidence="2">ITV01</strain>
    </source>
</reference>
<dbReference type="PANTHER" id="PTHR37953:SF1">
    <property type="entry name" value="UPF0127 PROTEIN MJ1496"/>
    <property type="match status" value="1"/>
</dbReference>
<dbReference type="AlphaFoldDB" id="A0A101XSI3"/>
<name>A0A101XSI3_9BACL</name>
<dbReference type="OrthoDB" id="9813379at2"/>